<dbReference type="OMA" id="GTCSHPC"/>
<dbReference type="Proteomes" id="UP000645676">
    <property type="component" value="Unassembled WGS sequence"/>
</dbReference>
<dbReference type="NCBIfam" id="NF006184">
    <property type="entry name" value="PRK08319.1"/>
    <property type="match status" value="1"/>
</dbReference>
<dbReference type="InterPro" id="IPR002751">
    <property type="entry name" value="CbiM/NikMN"/>
</dbReference>
<feature type="transmembrane region" description="Helical" evidence="12">
    <location>
        <begin position="12"/>
        <end position="29"/>
    </location>
</feature>
<keyword evidence="8 12" id="KW-1133">Transmembrane helix</keyword>
<proteinExistence type="inferred from homology"/>
<evidence type="ECO:0000256" key="6">
    <source>
        <dbReference type="ARBA" id="ARBA00022573"/>
    </source>
</evidence>
<reference evidence="13" key="1">
    <citation type="journal article" date="2020" name="bioRxiv">
        <title>A rank-normalized archaeal taxonomy based on genome phylogeny resolves widespread incomplete and uneven classifications.</title>
        <authorList>
            <person name="Rinke C."/>
            <person name="Chuvochina M."/>
            <person name="Mussig A.J."/>
            <person name="Chaumeil P.-A."/>
            <person name="Waite D.W."/>
            <person name="Whitman W.B."/>
            <person name="Parks D.H."/>
            <person name="Hugenholtz P."/>
        </authorList>
    </citation>
    <scope>NUCLEOTIDE SEQUENCE</scope>
    <source>
        <strain evidence="13">UBA8849</strain>
    </source>
</reference>
<keyword evidence="10 12" id="KW-0472">Membrane</keyword>
<dbReference type="PANTHER" id="PTHR43627:SF1">
    <property type="entry name" value="COBALT TRANSPORT PROTEIN CBIM"/>
    <property type="match status" value="1"/>
</dbReference>
<comment type="subunit">
    <text evidence="12">Forms an energy-coupling factor (ECF) transporter complex composed of an ATP-binding protein (A component, CbiO), a transmembrane protein (T component, CbiQ) and 2 possible substrate-capture proteins (S components, CbiM and CbiN) of unknown stoichimetry.</text>
</comment>
<dbReference type="GO" id="GO:0015087">
    <property type="term" value="F:cobalt ion transmembrane transporter activity"/>
    <property type="evidence" value="ECO:0007669"/>
    <property type="project" value="UniProtKB-UniRule"/>
</dbReference>
<evidence type="ECO:0000256" key="5">
    <source>
        <dbReference type="ARBA" id="ARBA00022475"/>
    </source>
</evidence>
<name>A0A832W691_9EURY</name>
<dbReference type="NCBIfam" id="TIGR00123">
    <property type="entry name" value="cbiM"/>
    <property type="match status" value="1"/>
</dbReference>
<keyword evidence="7 12" id="KW-0812">Transmembrane</keyword>
<feature type="transmembrane region" description="Helical" evidence="12">
    <location>
        <begin position="176"/>
        <end position="202"/>
    </location>
</feature>
<comment type="caution">
    <text evidence="13">The sequence shown here is derived from an EMBL/GenBank/DDBJ whole genome shotgun (WGS) entry which is preliminary data.</text>
</comment>
<dbReference type="Pfam" id="PF01891">
    <property type="entry name" value="CbiM"/>
    <property type="match status" value="1"/>
</dbReference>
<evidence type="ECO:0000256" key="9">
    <source>
        <dbReference type="ARBA" id="ARBA00023065"/>
    </source>
</evidence>
<keyword evidence="9 12" id="KW-0406">Ion transport</keyword>
<evidence type="ECO:0000313" key="13">
    <source>
        <dbReference type="EMBL" id="HII59493.1"/>
    </source>
</evidence>
<evidence type="ECO:0000256" key="2">
    <source>
        <dbReference type="ARBA" id="ARBA00004953"/>
    </source>
</evidence>
<evidence type="ECO:0000256" key="7">
    <source>
        <dbReference type="ARBA" id="ARBA00022692"/>
    </source>
</evidence>
<dbReference type="InterPro" id="IPR018024">
    <property type="entry name" value="CbiM"/>
</dbReference>
<evidence type="ECO:0000256" key="1">
    <source>
        <dbReference type="ARBA" id="ARBA00004429"/>
    </source>
</evidence>
<gene>
    <name evidence="12 13" type="primary">cbiM</name>
    <name evidence="13" type="ORF">HA335_02760</name>
</gene>
<feature type="transmembrane region" description="Helical" evidence="12">
    <location>
        <begin position="78"/>
        <end position="101"/>
    </location>
</feature>
<keyword evidence="11 12" id="KW-0170">Cobalt</keyword>
<dbReference type="EMBL" id="DUJR01000012">
    <property type="protein sequence ID" value="HII59493.1"/>
    <property type="molecule type" value="Genomic_DNA"/>
</dbReference>
<protein>
    <recommendedName>
        <fullName evidence="12">Putative cobalt transport protein CbiM</fullName>
    </recommendedName>
    <alternativeName>
        <fullName evidence="12">Energy-coupling factor transporter probable substrate-capture protein CbiM</fullName>
        <shortName evidence="12">ECF transporter S component CbiM</shortName>
    </alternativeName>
</protein>
<keyword evidence="5 12" id="KW-1003">Cell membrane</keyword>
<accession>A0A832W691</accession>
<dbReference type="GO" id="GO:0043190">
    <property type="term" value="C:ATP-binding cassette (ABC) transporter complex"/>
    <property type="evidence" value="ECO:0007669"/>
    <property type="project" value="InterPro"/>
</dbReference>
<evidence type="ECO:0000256" key="11">
    <source>
        <dbReference type="ARBA" id="ARBA00023285"/>
    </source>
</evidence>
<comment type="subcellular location">
    <subcellularLocation>
        <location evidence="1">Cell inner membrane</location>
        <topology evidence="1">Multi-pass membrane protein</topology>
    </subcellularLocation>
    <subcellularLocation>
        <location evidence="12">Cell membrane</location>
        <topology evidence="12">Multi-pass membrane protein</topology>
    </subcellularLocation>
</comment>
<comment type="function">
    <text evidence="12">Part of the energy-coupling factor (ECF) transporter complex CbiMNOQ involved in cobalt import.</text>
</comment>
<evidence type="ECO:0000256" key="8">
    <source>
        <dbReference type="ARBA" id="ARBA00022989"/>
    </source>
</evidence>
<keyword evidence="3 12" id="KW-0171">Cobalt transport</keyword>
<dbReference type="RefSeq" id="WP_010870603.1">
    <property type="nucleotide sequence ID" value="NC_000909.1"/>
</dbReference>
<keyword evidence="6 12" id="KW-0169">Cobalamin biosynthesis</keyword>
<feature type="transmembrane region" description="Helical" evidence="12">
    <location>
        <begin position="113"/>
        <end position="130"/>
    </location>
</feature>
<dbReference type="HAMAP" id="MF_01462">
    <property type="entry name" value="CbiM"/>
    <property type="match status" value="1"/>
</dbReference>
<dbReference type="Gene3D" id="1.10.1760.20">
    <property type="match status" value="1"/>
</dbReference>
<evidence type="ECO:0000256" key="10">
    <source>
        <dbReference type="ARBA" id="ARBA00023136"/>
    </source>
</evidence>
<keyword evidence="4 12" id="KW-0813">Transport</keyword>
<evidence type="ECO:0000256" key="3">
    <source>
        <dbReference type="ARBA" id="ARBA00022426"/>
    </source>
</evidence>
<sequence length="233" mass="24914">MHIMEGYLPPMWCAVWWVLSGIVIAYGIVKLKKLLEESPEMKPLVAISGAYMFILSSLKMPSVTGSCSHPCGNGLGAVLFGVPITAVLAAIVLLFQALFLAHGGLTTLGANDFSMGIVGPAAAVIVYRLCMKAGLSSTVGIFFAALFGDWLTYVTTAVQLALAFPIPSFTAAFTKFIVIYAYTQVPLAIAEGILTVIIWDYIKKLRPDLLLKLGVVPEEELKPYLTPSPAGGE</sequence>
<dbReference type="GeneID" id="1451987"/>
<evidence type="ECO:0000256" key="4">
    <source>
        <dbReference type="ARBA" id="ARBA00022448"/>
    </source>
</evidence>
<evidence type="ECO:0000256" key="12">
    <source>
        <dbReference type="HAMAP-Rule" id="MF_01462"/>
    </source>
</evidence>
<dbReference type="GO" id="GO:0009236">
    <property type="term" value="P:cobalamin biosynthetic process"/>
    <property type="evidence" value="ECO:0007669"/>
    <property type="project" value="UniProtKB-UniRule"/>
</dbReference>
<dbReference type="UniPathway" id="UPA00148"/>
<dbReference type="AlphaFoldDB" id="A0A832W691"/>
<dbReference type="FunFam" id="1.10.1760.20:FF:000001">
    <property type="entry name" value="Cobalt transport protein CbiM"/>
    <property type="match status" value="1"/>
</dbReference>
<organism evidence="13 14">
    <name type="scientific">Methanocaldococcus jannaschii</name>
    <dbReference type="NCBI Taxonomy" id="2190"/>
    <lineage>
        <taxon>Archaea</taxon>
        <taxon>Methanobacteriati</taxon>
        <taxon>Methanobacteriota</taxon>
        <taxon>Methanomada group</taxon>
        <taxon>Methanococci</taxon>
        <taxon>Methanococcales</taxon>
        <taxon>Methanocaldococcaceae</taxon>
        <taxon>Methanocaldococcus</taxon>
    </lineage>
</organism>
<comment type="pathway">
    <text evidence="2 12">Cofactor biosynthesis; adenosylcobalamin biosynthesis.</text>
</comment>
<dbReference type="PANTHER" id="PTHR43627">
    <property type="match status" value="1"/>
</dbReference>
<comment type="similarity">
    <text evidence="12">Belongs to the CbiM family.</text>
</comment>
<feature type="transmembrane region" description="Helical" evidence="12">
    <location>
        <begin position="142"/>
        <end position="164"/>
    </location>
</feature>
<dbReference type="SMR" id="A0A832W691"/>
<evidence type="ECO:0000313" key="14">
    <source>
        <dbReference type="Proteomes" id="UP000645676"/>
    </source>
</evidence>
<feature type="transmembrane region" description="Helical" evidence="12">
    <location>
        <begin position="41"/>
        <end position="58"/>
    </location>
</feature>